<evidence type="ECO:0000256" key="1">
    <source>
        <dbReference type="ARBA" id="ARBA00007068"/>
    </source>
</evidence>
<sequence length="346" mass="37241">MGCSYQFDHCFQKGKRNLITDVPGVRVGHKTLAHGEVQTGVTAILPHGGNMFREKVMAAVHVINGFGKSVGTVQVEELGTLETPILLTNTHSVGTVAAALTRYMQQQNPQIGREASTVNPVVMECNDGFLNDIRGMHVTEQDAQDAIEDAREQFEEGAVGAGRGMSCYHIKGGIGSSSRILTLDGHDYTIGALVLSNFGRLEDMILAGKPIGRKLAEAAAQEEERDKGSIIVVLATDVPMIDRQVKRMCKRAVVGITRTGGYTGHGSGEIAIGFTTANRIPHFNTAQTFDVRMLAEDEMENVFRAAASAVEEAIISSMLHAPALIGRDGHYRASLSELLKKIGEKG</sequence>
<dbReference type="SUPFAM" id="SSF56266">
    <property type="entry name" value="DmpA/ArgJ-like"/>
    <property type="match status" value="1"/>
</dbReference>
<evidence type="ECO:0000313" key="2">
    <source>
        <dbReference type="EMBL" id="RAQ25516.1"/>
    </source>
</evidence>
<name>A0A328U9M2_9FIRM</name>
<dbReference type="AlphaFoldDB" id="A0A328U9M2"/>
<dbReference type="Gene3D" id="3.60.70.12">
    <property type="entry name" value="L-amino peptidase D-ALA esterase/amidase"/>
    <property type="match status" value="1"/>
</dbReference>
<comment type="similarity">
    <text evidence="1">Belongs to the peptidase S58 family.</text>
</comment>
<dbReference type="PANTHER" id="PTHR36512">
    <property type="entry name" value="D-AMINOPEPTIDASE"/>
    <property type="match status" value="1"/>
</dbReference>
<gene>
    <name evidence="2" type="ORF">DPQ25_10870</name>
</gene>
<protein>
    <submittedName>
        <fullName evidence="2">S58 family peptidase</fullName>
    </submittedName>
</protein>
<evidence type="ECO:0000313" key="3">
    <source>
        <dbReference type="Proteomes" id="UP000249377"/>
    </source>
</evidence>
<dbReference type="InterPro" id="IPR005321">
    <property type="entry name" value="Peptidase_S58_DmpA"/>
</dbReference>
<reference evidence="2 3" key="1">
    <citation type="submission" date="2018-06" db="EMBL/GenBank/DDBJ databases">
        <title>Noncontiguous genome sequence of Ruminococcaceae bacterium ASD2818.</title>
        <authorList>
            <person name="Chaplin A.V."/>
            <person name="Sokolova S.R."/>
            <person name="Kochetkova T.O."/>
            <person name="Goltsov A.Y."/>
            <person name="Trofimov D.Y."/>
            <person name="Efimov B.A."/>
        </authorList>
    </citation>
    <scope>NUCLEOTIDE SEQUENCE [LARGE SCALE GENOMIC DNA]</scope>
    <source>
        <strain evidence="2 3">ASD2818</strain>
    </source>
</reference>
<dbReference type="RefSeq" id="WP_112333208.1">
    <property type="nucleotide sequence ID" value="NZ_JADPHD010000002.1"/>
</dbReference>
<dbReference type="Proteomes" id="UP000249377">
    <property type="component" value="Unassembled WGS sequence"/>
</dbReference>
<keyword evidence="3" id="KW-1185">Reference proteome</keyword>
<accession>A0A328U9M2</accession>
<dbReference type="PANTHER" id="PTHR36512:SF3">
    <property type="entry name" value="BLR5678 PROTEIN"/>
    <property type="match status" value="1"/>
</dbReference>
<dbReference type="EMBL" id="QLYR01000008">
    <property type="protein sequence ID" value="RAQ25516.1"/>
    <property type="molecule type" value="Genomic_DNA"/>
</dbReference>
<dbReference type="Pfam" id="PF03576">
    <property type="entry name" value="Peptidase_S58"/>
    <property type="match status" value="1"/>
</dbReference>
<proteinExistence type="inferred from homology"/>
<dbReference type="CDD" id="cd02253">
    <property type="entry name" value="DmpA"/>
    <property type="match status" value="1"/>
</dbReference>
<comment type="caution">
    <text evidence="2">The sequence shown here is derived from an EMBL/GenBank/DDBJ whole genome shotgun (WGS) entry which is preliminary data.</text>
</comment>
<organism evidence="2 3">
    <name type="scientific">Hydrogeniiclostridium mannosilyticum</name>
    <dbReference type="NCBI Taxonomy" id="2764322"/>
    <lineage>
        <taxon>Bacteria</taxon>
        <taxon>Bacillati</taxon>
        <taxon>Bacillota</taxon>
        <taxon>Clostridia</taxon>
        <taxon>Eubacteriales</taxon>
        <taxon>Acutalibacteraceae</taxon>
        <taxon>Hydrogeniiclostridium</taxon>
    </lineage>
</organism>
<dbReference type="GO" id="GO:0004177">
    <property type="term" value="F:aminopeptidase activity"/>
    <property type="evidence" value="ECO:0007669"/>
    <property type="project" value="TreeGrafter"/>
</dbReference>
<dbReference type="InterPro" id="IPR016117">
    <property type="entry name" value="ArgJ-like_dom_sf"/>
</dbReference>